<organism evidence="2 3">
    <name type="scientific">Acinetobacter chinensis</name>
    <dbReference type="NCBI Taxonomy" id="2004650"/>
    <lineage>
        <taxon>Bacteria</taxon>
        <taxon>Pseudomonadati</taxon>
        <taxon>Pseudomonadota</taxon>
        <taxon>Gammaproteobacteria</taxon>
        <taxon>Moraxellales</taxon>
        <taxon>Moraxellaceae</taxon>
        <taxon>Acinetobacter</taxon>
    </lineage>
</organism>
<dbReference type="AlphaFoldDB" id="A0A3B7M0P8"/>
<dbReference type="Proteomes" id="UP000263753">
    <property type="component" value="Chromosome"/>
</dbReference>
<sequence>MIDDALNMSELRLETKHIRCFPAGTLVHTDKGLVPIQNIKVGDMVLSRPEWGGKDAPTEYKRVTRAFCSGEDELIRLSCQRDSEYDGWDAPIYIEFMTPNHPIWVESLKEWIPASDLEIGTLLSSIDNLDNLRILSIEPVYKSYKDENIVVGCCHELSYGGEQQLLDMLIQFDKDNLLIEKNYMSNYEISESNRIKYDLEVSEKFFDNYKNNRVWDRELKVPVYNIEVEENHTYFIGRNGIWVHNTNCTAGISGTID</sequence>
<dbReference type="KEGG" id="achi:CDG60_05950"/>
<dbReference type="RefSeq" id="WP_087513229.1">
    <property type="nucleotide sequence ID" value="NZ_CP032134.1"/>
</dbReference>
<reference evidence="3" key="1">
    <citation type="submission" date="2018-09" db="EMBL/GenBank/DDBJ databases">
        <title>The complete genome of Acinetobacter sp. strain WCHAc010005.</title>
        <authorList>
            <person name="Hu Y."/>
            <person name="Long H."/>
            <person name="Feng Y."/>
            <person name="Zong Z."/>
        </authorList>
    </citation>
    <scope>NUCLEOTIDE SEQUENCE [LARGE SCALE GENOMIC DNA]</scope>
    <source>
        <strain evidence="3">WCHAc010005</strain>
    </source>
</reference>
<protein>
    <recommendedName>
        <fullName evidence="1">Hint domain-containing protein</fullName>
    </recommendedName>
</protein>
<accession>A0A3B7M0P8</accession>
<dbReference type="PROSITE" id="PS50818">
    <property type="entry name" value="INTEIN_C_TER"/>
    <property type="match status" value="1"/>
</dbReference>
<dbReference type="InterPro" id="IPR030934">
    <property type="entry name" value="Intein_C"/>
</dbReference>
<dbReference type="NCBIfam" id="TIGR01443">
    <property type="entry name" value="intein_Cterm"/>
    <property type="match status" value="1"/>
</dbReference>
<name>A0A3B7M0P8_9GAMM</name>
<proteinExistence type="predicted"/>
<dbReference type="Gene3D" id="2.170.16.10">
    <property type="entry name" value="Hedgehog/Intein (Hint) domain"/>
    <property type="match status" value="1"/>
</dbReference>
<gene>
    <name evidence="2" type="ORF">CDG60_05950</name>
</gene>
<dbReference type="SUPFAM" id="SSF51294">
    <property type="entry name" value="Hedgehog/intein (Hint) domain"/>
    <property type="match status" value="1"/>
</dbReference>
<dbReference type="EMBL" id="CP032134">
    <property type="protein sequence ID" value="AXY56153.1"/>
    <property type="molecule type" value="Genomic_DNA"/>
</dbReference>
<evidence type="ECO:0000313" key="2">
    <source>
        <dbReference type="EMBL" id="AXY56153.1"/>
    </source>
</evidence>
<dbReference type="SMART" id="SM00306">
    <property type="entry name" value="HintN"/>
    <property type="match status" value="1"/>
</dbReference>
<evidence type="ECO:0000313" key="3">
    <source>
        <dbReference type="Proteomes" id="UP000263753"/>
    </source>
</evidence>
<dbReference type="InterPro" id="IPR036844">
    <property type="entry name" value="Hint_dom_sf"/>
</dbReference>
<feature type="domain" description="Hint" evidence="1">
    <location>
        <begin position="18"/>
        <end position="127"/>
    </location>
</feature>
<dbReference type="InterPro" id="IPR003587">
    <property type="entry name" value="Hint_dom_N"/>
</dbReference>
<evidence type="ECO:0000259" key="1">
    <source>
        <dbReference type="SMART" id="SM00306"/>
    </source>
</evidence>